<evidence type="ECO:0000256" key="2">
    <source>
        <dbReference type="ARBA" id="ARBA00022553"/>
    </source>
</evidence>
<feature type="compositionally biased region" description="Low complexity" evidence="6">
    <location>
        <begin position="73"/>
        <end position="83"/>
    </location>
</feature>
<protein>
    <recommendedName>
        <fullName evidence="8">SOGA coiled-coil domain-containing protein</fullName>
    </recommendedName>
</protein>
<feature type="compositionally biased region" description="Polar residues" evidence="6">
    <location>
        <begin position="46"/>
        <end position="64"/>
    </location>
</feature>
<dbReference type="PANTHER" id="PTHR15742">
    <property type="entry name" value="GIRDIN"/>
    <property type="match status" value="1"/>
</dbReference>
<reference evidence="9 10" key="1">
    <citation type="submission" date="2024-02" db="EMBL/GenBank/DDBJ databases">
        <authorList>
            <person name="Daric V."/>
            <person name="Darras S."/>
        </authorList>
    </citation>
    <scope>NUCLEOTIDE SEQUENCE [LARGE SCALE GENOMIC DNA]</scope>
</reference>
<feature type="coiled-coil region" evidence="5">
    <location>
        <begin position="589"/>
        <end position="623"/>
    </location>
</feature>
<evidence type="ECO:0000313" key="10">
    <source>
        <dbReference type="Proteomes" id="UP001642483"/>
    </source>
</evidence>
<dbReference type="Pfam" id="PF11365">
    <property type="entry name" value="SOGA"/>
    <property type="match status" value="1"/>
</dbReference>
<feature type="region of interest" description="Disordered" evidence="6">
    <location>
        <begin position="177"/>
        <end position="202"/>
    </location>
</feature>
<keyword evidence="7" id="KW-0812">Transmembrane</keyword>
<evidence type="ECO:0000259" key="8">
    <source>
        <dbReference type="Pfam" id="PF11365"/>
    </source>
</evidence>
<keyword evidence="3 5" id="KW-0175">Coiled coil</keyword>
<dbReference type="Gene3D" id="1.20.5.170">
    <property type="match status" value="1"/>
</dbReference>
<keyword evidence="10" id="KW-1185">Reference proteome</keyword>
<feature type="coiled-coil region" evidence="5">
    <location>
        <begin position="527"/>
        <end position="561"/>
    </location>
</feature>
<gene>
    <name evidence="9" type="ORF">CVLEPA_LOCUS30174</name>
</gene>
<feature type="coiled-coil region" evidence="5">
    <location>
        <begin position="742"/>
        <end position="812"/>
    </location>
</feature>
<dbReference type="InterPro" id="IPR049885">
    <property type="entry name" value="MTCL1-3"/>
</dbReference>
<feature type="region of interest" description="Disordered" evidence="6">
    <location>
        <begin position="30"/>
        <end position="87"/>
    </location>
</feature>
<keyword evidence="7" id="KW-1133">Transmembrane helix</keyword>
<feature type="domain" description="SOGA coiled-coil" evidence="8">
    <location>
        <begin position="663"/>
        <end position="751"/>
    </location>
</feature>
<evidence type="ECO:0000256" key="5">
    <source>
        <dbReference type="SAM" id="Coils"/>
    </source>
</evidence>
<evidence type="ECO:0000256" key="6">
    <source>
        <dbReference type="SAM" id="MobiDB-lite"/>
    </source>
</evidence>
<proteinExistence type="predicted"/>
<dbReference type="EMBL" id="CAWYQH010000163">
    <property type="protein sequence ID" value="CAK8696861.1"/>
    <property type="molecule type" value="Genomic_DNA"/>
</dbReference>
<name>A0ABP0GYQ4_CLALP</name>
<evidence type="ECO:0000256" key="4">
    <source>
        <dbReference type="ARBA" id="ARBA00023136"/>
    </source>
</evidence>
<comment type="subcellular location">
    <subcellularLocation>
        <location evidence="1">Membrane</location>
    </subcellularLocation>
</comment>
<evidence type="ECO:0000313" key="9">
    <source>
        <dbReference type="EMBL" id="CAK8696861.1"/>
    </source>
</evidence>
<sequence length="1105" mass="125877">MSGDLAALCGCVGDCRCRLVGFTGQKSMGKLKKERLGQDKPPIIPNKNQNRQRSGDESNPNSPKITKKQKRGNASNSNNNLSSNEEKERRIAFTKAATKSLPPSIKQKPTGMGERTFLYEPKTLHVLQPHCHRRHYNHHLLDHFSSDQILFCQEKAPRRDVRSEIIPTRTSCEYKDTNFITEGSPPLTRRTNPSKKLTQSANDSVNTDLDVNFNQTEIQDKHPSYPASVWKEPSHPPEVNVKSINGCGAKRPNSCGVRTSDYLNKFKNESVCGPGNGNSKTRLGKHQQQKETLNSGYVKSCVKAWDQRSQTRTQYLRERFKKSSLAKNNCKDQDCKVSSSKHSPCFVPSTFGEIRNLTGKTQRTRVPPKSLKLNVCQICMDRNSIIKMDASAQTEQMGDHQMTQESQTDGQLQHVKETVNLPPLDDFDYDEQSSAASSCAAGDYFDENSSSDTSFDDNELDDIFEPQQRPVAYFKRDLQNRITKLQSILRRMRHNVATFTREQHLQNIVLALVDELDQIVLEVYELYDDFDSEIGQDQQELEDLKKQLQQYKRTCRVLEYDLMRADIQSNDNSQVVELQEEIRVSRHVAVSLNRELQTADDKLKEYQKDSDSFRQKLTDSEVQRTVLEREVVSLRNAVDQMSLHASAVPLPDCNTTTNRETLPELRHQIRFLGDEKDAILTKLMETDQEKDNLQLKLERYLHRYGEIGVSDRSIEEEEWKSNDLKIRILMAEDQAGALGRKTIQLQLENENLSQQLQQLNEKVKEDAEMPRNLSASDLLFLEDEVEALRMTLDEMEEENCSLRNRLDQTTEKLLKYKKPPKSVKGTQTELHGLSTPSPLSEKILTWDLGNESPPHSIFSENIKTTSEIQFSAAKSSLQSPFAIDEATQTVDVDRLDDTEEIWSQFESKPTTPGAIDEATQTTLPYYEESFMLLDQPWAVKQPSPSPTSISRQLVDILTKSKEVDVEFLVSQLTDLALATRSLVDESPSSHPLPDTSEEYCWTYSHNSEKSSTQEDIASISPLTKTLEQEKVITVIAKEETKRIPANSNLPTLVQQPSTIQLHDTPLTTNLFQILLLCLLIWMILTNLTLITLVKFFLLTVCFFII</sequence>
<evidence type="ECO:0000256" key="1">
    <source>
        <dbReference type="ARBA" id="ARBA00004370"/>
    </source>
</evidence>
<organism evidence="9 10">
    <name type="scientific">Clavelina lepadiformis</name>
    <name type="common">Light-bulb sea squirt</name>
    <name type="synonym">Ascidia lepadiformis</name>
    <dbReference type="NCBI Taxonomy" id="159417"/>
    <lineage>
        <taxon>Eukaryota</taxon>
        <taxon>Metazoa</taxon>
        <taxon>Chordata</taxon>
        <taxon>Tunicata</taxon>
        <taxon>Ascidiacea</taxon>
        <taxon>Aplousobranchia</taxon>
        <taxon>Clavelinidae</taxon>
        <taxon>Clavelina</taxon>
    </lineage>
</organism>
<accession>A0ABP0GYQ4</accession>
<evidence type="ECO:0000256" key="7">
    <source>
        <dbReference type="SAM" id="Phobius"/>
    </source>
</evidence>
<dbReference type="PANTHER" id="PTHR15742:SF5">
    <property type="entry name" value="GIRDIN"/>
    <property type="match status" value="1"/>
</dbReference>
<dbReference type="Proteomes" id="UP001642483">
    <property type="component" value="Unassembled WGS sequence"/>
</dbReference>
<feature type="compositionally biased region" description="Polar residues" evidence="6">
    <location>
        <begin position="189"/>
        <end position="202"/>
    </location>
</feature>
<keyword evidence="2" id="KW-0597">Phosphoprotein</keyword>
<keyword evidence="4 7" id="KW-0472">Membrane</keyword>
<comment type="caution">
    <text evidence="9">The sequence shown here is derived from an EMBL/GenBank/DDBJ whole genome shotgun (WGS) entry which is preliminary data.</text>
</comment>
<evidence type="ECO:0000256" key="3">
    <source>
        <dbReference type="ARBA" id="ARBA00023054"/>
    </source>
</evidence>
<feature type="transmembrane region" description="Helical" evidence="7">
    <location>
        <begin position="1073"/>
        <end position="1104"/>
    </location>
</feature>
<dbReference type="InterPro" id="IPR027881">
    <property type="entry name" value="SOGA_CC"/>
</dbReference>